<keyword evidence="2" id="KW-1185">Reference proteome</keyword>
<dbReference type="EMBL" id="JBHSWU010000005">
    <property type="protein sequence ID" value="MFC6723138.1"/>
    <property type="molecule type" value="Genomic_DNA"/>
</dbReference>
<reference evidence="1 2" key="1">
    <citation type="journal article" date="2019" name="Int. J. Syst. Evol. Microbiol.">
        <title>The Global Catalogue of Microorganisms (GCM) 10K type strain sequencing project: providing services to taxonomists for standard genome sequencing and annotation.</title>
        <authorList>
            <consortium name="The Broad Institute Genomics Platform"/>
            <consortium name="The Broad Institute Genome Sequencing Center for Infectious Disease"/>
            <person name="Wu L."/>
            <person name="Ma J."/>
        </authorList>
    </citation>
    <scope>NUCLEOTIDE SEQUENCE [LARGE SCALE GENOMIC DNA]</scope>
    <source>
        <strain evidence="1 2">NBRC 111368</strain>
    </source>
</reference>
<comment type="caution">
    <text evidence="1">The sequence shown here is derived from an EMBL/GenBank/DDBJ whole genome shotgun (WGS) entry which is preliminary data.</text>
</comment>
<accession>A0ABD5RVZ0</accession>
<sequence>MLNPETYLESKNPTAHFVNGMLRISPDIYLRNDGRGPAEEAHVEIDLPDWKFDDSEDTPTAIPSGFRDIDINSTGYVRMKRTNYQIDCHSTLHAKSDFKLFLGSVRFELDQKYRLKYTVTSKDDVPRTGEIIYSTSKTAIETTHHYPTRWRTLRKRIEEYLQRARRFYIFRHISNPEKADPHASIQSNCLDLKKVEDTTFYYEGEIRVKNTGIVPLRYVRVNLVLNQEEEFHRVARQIPRTMHTLQPGEVWVLRYDVAIDSNSTPVPLASLEMNKLDHMEPRGIETVEEELHAEKDQPTRLSLKLRNTNRGTDSSVRVYVRFVSSEGYIVGGATEITQIEAGEEKEFTLNLDSRIDSQYRIVDHRLAITT</sequence>
<evidence type="ECO:0000313" key="1">
    <source>
        <dbReference type="EMBL" id="MFC6723138.1"/>
    </source>
</evidence>
<organism evidence="1 2">
    <name type="scientific">Halobium palmae</name>
    <dbReference type="NCBI Taxonomy" id="1776492"/>
    <lineage>
        <taxon>Archaea</taxon>
        <taxon>Methanobacteriati</taxon>
        <taxon>Methanobacteriota</taxon>
        <taxon>Stenosarchaea group</taxon>
        <taxon>Halobacteria</taxon>
        <taxon>Halobacteriales</taxon>
        <taxon>Haloferacaceae</taxon>
        <taxon>Halobium</taxon>
    </lineage>
</organism>
<dbReference type="Proteomes" id="UP001596328">
    <property type="component" value="Unassembled WGS sequence"/>
</dbReference>
<name>A0ABD5RVZ0_9EURY</name>
<protein>
    <submittedName>
        <fullName evidence="1">Uncharacterized protein</fullName>
    </submittedName>
</protein>
<gene>
    <name evidence="1" type="ORF">ACFQE1_01770</name>
</gene>
<dbReference type="AlphaFoldDB" id="A0ABD5RVZ0"/>
<evidence type="ECO:0000313" key="2">
    <source>
        <dbReference type="Proteomes" id="UP001596328"/>
    </source>
</evidence>
<proteinExistence type="predicted"/>